<dbReference type="Pfam" id="PF00171">
    <property type="entry name" value="Aldedh"/>
    <property type="match status" value="1"/>
</dbReference>
<dbReference type="Gene3D" id="3.40.309.10">
    <property type="entry name" value="Aldehyde Dehydrogenase, Chain A, domain 2"/>
    <property type="match status" value="1"/>
</dbReference>
<name>A0AAV3SED5_HALDO</name>
<evidence type="ECO:0000256" key="3">
    <source>
        <dbReference type="ARBA" id="ARBA00023002"/>
    </source>
</evidence>
<reference evidence="6" key="1">
    <citation type="journal article" date="2014" name="Int. J. Syst. Evol. Microbiol.">
        <title>Complete genome sequence of Corynebacterium casei LMG S-19264T (=DSM 44701T), isolated from a smear-ripened cheese.</title>
        <authorList>
            <consortium name="US DOE Joint Genome Institute (JGI-PGF)"/>
            <person name="Walter F."/>
            <person name="Albersmeier A."/>
            <person name="Kalinowski J."/>
            <person name="Ruckert C."/>
        </authorList>
    </citation>
    <scope>NUCLEOTIDE SEQUENCE</scope>
    <source>
        <strain evidence="6">JCM 12289</strain>
    </source>
</reference>
<dbReference type="KEGG" id="hdo:MUK72_08750"/>
<evidence type="ECO:0000313" key="8">
    <source>
        <dbReference type="Proteomes" id="UP000830542"/>
    </source>
</evidence>
<protein>
    <submittedName>
        <fullName evidence="6">Aldehyde dehydrogenase family protein</fullName>
    </submittedName>
</protein>
<feature type="domain" description="Aldehyde dehydrogenase" evidence="5">
    <location>
        <begin position="27"/>
        <end position="508"/>
    </location>
</feature>
<evidence type="ECO:0000256" key="4">
    <source>
        <dbReference type="ARBA" id="ARBA00023027"/>
    </source>
</evidence>
<dbReference type="Proteomes" id="UP000830542">
    <property type="component" value="Chromosome"/>
</dbReference>
<reference evidence="6" key="3">
    <citation type="submission" date="2023-12" db="EMBL/GenBank/DDBJ databases">
        <authorList>
            <person name="Sun Q."/>
            <person name="Inoue M."/>
        </authorList>
    </citation>
    <scope>NUCLEOTIDE SEQUENCE</scope>
    <source>
        <strain evidence="6">JCM 12289</strain>
    </source>
</reference>
<keyword evidence="3" id="KW-0560">Oxidoreductase</keyword>
<dbReference type="GO" id="GO:0016620">
    <property type="term" value="F:oxidoreductase activity, acting on the aldehyde or oxo group of donors, NAD or NADP as acceptor"/>
    <property type="evidence" value="ECO:0007669"/>
    <property type="project" value="InterPro"/>
</dbReference>
<dbReference type="PANTHER" id="PTHR42986:SF1">
    <property type="entry name" value="BENZALDEHYDE DEHYDROGENASE YFMT"/>
    <property type="match status" value="1"/>
</dbReference>
<dbReference type="InterPro" id="IPR016163">
    <property type="entry name" value="Ald_DH_C"/>
</dbReference>
<sequence>MSQAVDSEQPEISVETEWNRFYIDGEWTANNRDAITVENPATETAFAEVPRGTEEDINEAYEAATAAQPEWAARSPAERAEVVSQAVSLLREHREDILELLAVESGSSKIKGSIEFQSAAGITQEAASFPTRISGDHRASNIEGKENLVKREPVGVVGVISPWNFPLHLSIRAVAPALAAGNSVVLKPASDTPITGGLLIARIFEAAGLPDGLLNVVTGSGSEIGDRMASHPASSAIAFTGSTGVGTEVAKNAVDHQAYPAMELGGNGPHVVLDDAAVDDAVDAGAFGTFLHQGQICISINRHLVHESLYDEYVERLTEKAKSLPVGDPATEETVIGPIINESQRDQMLEYVEETVDGGATLETGGAAVSAADIEGTTVSAGDLSSDSSLGDSNGLFVLPTVLSDATNEMAAACNEHFGPIAPVIPFGDDEEAIELANDTEFGLSSSVYGDIAHAERVADHIDAGMVHVNDQSVNDEPHVPFGGYKGSGIGRFNGEYILDEFTQPKWISVQRDPRDYPF</sequence>
<gene>
    <name evidence="6" type="ORF">GCM10008985_08120</name>
    <name evidence="7" type="ORF">MUK72_08750</name>
</gene>
<dbReference type="SUPFAM" id="SSF53720">
    <property type="entry name" value="ALDH-like"/>
    <property type="match status" value="1"/>
</dbReference>
<comment type="similarity">
    <text evidence="1">Belongs to the aldehyde dehydrogenase family.</text>
</comment>
<evidence type="ECO:0000259" key="5">
    <source>
        <dbReference type="Pfam" id="PF00171"/>
    </source>
</evidence>
<proteinExistence type="inferred from homology"/>
<evidence type="ECO:0000256" key="1">
    <source>
        <dbReference type="ARBA" id="ARBA00009986"/>
    </source>
</evidence>
<dbReference type="RefSeq" id="WP_244699032.1">
    <property type="nucleotide sequence ID" value="NZ_BAAADN010000016.1"/>
</dbReference>
<dbReference type="InterPro" id="IPR016161">
    <property type="entry name" value="Ald_DH/histidinol_DH"/>
</dbReference>
<organism evidence="6 9">
    <name type="scientific">Halococcus dombrowskii</name>
    <dbReference type="NCBI Taxonomy" id="179637"/>
    <lineage>
        <taxon>Archaea</taxon>
        <taxon>Methanobacteriati</taxon>
        <taxon>Methanobacteriota</taxon>
        <taxon>Stenosarchaea group</taxon>
        <taxon>Halobacteria</taxon>
        <taxon>Halobacteriales</taxon>
        <taxon>Halococcaceae</taxon>
        <taxon>Halococcus</taxon>
    </lineage>
</organism>
<reference evidence="7" key="2">
    <citation type="submission" date="2022-04" db="EMBL/GenBank/DDBJ databases">
        <title>Sequencing and genomic assembly of Halococcus dombrowskii.</title>
        <authorList>
            <person name="Lim S.W."/>
            <person name="MacLea K.S."/>
        </authorList>
    </citation>
    <scope>NUCLEOTIDE SEQUENCE</scope>
    <source>
        <strain evidence="7">H4</strain>
    </source>
</reference>
<dbReference type="InterPro" id="IPR015590">
    <property type="entry name" value="Aldehyde_DH_dom"/>
</dbReference>
<dbReference type="Gene3D" id="3.40.605.10">
    <property type="entry name" value="Aldehyde Dehydrogenase, Chain A, domain 1"/>
    <property type="match status" value="1"/>
</dbReference>
<dbReference type="EMBL" id="BAAADN010000016">
    <property type="protein sequence ID" value="GAA0454714.1"/>
    <property type="molecule type" value="Genomic_DNA"/>
</dbReference>
<dbReference type="AlphaFoldDB" id="A0AAV3SED5"/>
<keyword evidence="4" id="KW-0520">NAD</keyword>
<dbReference type="InterPro" id="IPR016162">
    <property type="entry name" value="Ald_DH_N"/>
</dbReference>
<keyword evidence="8" id="KW-1185">Reference proteome</keyword>
<dbReference type="EMBL" id="CP095005">
    <property type="protein sequence ID" value="UOO94058.1"/>
    <property type="molecule type" value="Genomic_DNA"/>
</dbReference>
<evidence type="ECO:0000256" key="2">
    <source>
        <dbReference type="ARBA" id="ARBA00011881"/>
    </source>
</evidence>
<evidence type="ECO:0000313" key="7">
    <source>
        <dbReference type="EMBL" id="UOO94058.1"/>
    </source>
</evidence>
<dbReference type="Proteomes" id="UP001500962">
    <property type="component" value="Unassembled WGS sequence"/>
</dbReference>
<dbReference type="GeneID" id="71761932"/>
<evidence type="ECO:0000313" key="6">
    <source>
        <dbReference type="EMBL" id="GAA0454714.1"/>
    </source>
</evidence>
<accession>A0AAV3SED5</accession>
<comment type="subunit">
    <text evidence="2">Homotetramer.</text>
</comment>
<evidence type="ECO:0000313" key="9">
    <source>
        <dbReference type="Proteomes" id="UP001500962"/>
    </source>
</evidence>
<dbReference type="FunFam" id="3.40.605.10:FF:000007">
    <property type="entry name" value="NAD/NADP-dependent betaine aldehyde dehydrogenase"/>
    <property type="match status" value="1"/>
</dbReference>
<dbReference type="FunFam" id="3.40.309.10:FF:000009">
    <property type="entry name" value="Aldehyde dehydrogenase A"/>
    <property type="match status" value="1"/>
</dbReference>
<dbReference type="PANTHER" id="PTHR42986">
    <property type="entry name" value="BENZALDEHYDE DEHYDROGENASE YFMT"/>
    <property type="match status" value="1"/>
</dbReference>